<protein>
    <submittedName>
        <fullName evidence="2">Uncharacterized protein</fullName>
    </submittedName>
</protein>
<accession>A0A6C2UE35</accession>
<dbReference type="EMBL" id="CAAHFH010000001">
    <property type="protein sequence ID" value="VGO18123.1"/>
    <property type="molecule type" value="Genomic_DNA"/>
</dbReference>
<keyword evidence="1" id="KW-1133">Transmembrane helix</keyword>
<evidence type="ECO:0000313" key="3">
    <source>
        <dbReference type="Proteomes" id="UP000346198"/>
    </source>
</evidence>
<dbReference type="AlphaFoldDB" id="A0A6C2UE35"/>
<dbReference type="Proteomes" id="UP000346198">
    <property type="component" value="Unassembled WGS sequence"/>
</dbReference>
<keyword evidence="1" id="KW-0472">Membrane</keyword>
<name>A0A6C2UE35_9BACT</name>
<proteinExistence type="predicted"/>
<keyword evidence="3" id="KW-1185">Reference proteome</keyword>
<feature type="transmembrane region" description="Helical" evidence="1">
    <location>
        <begin position="148"/>
        <end position="170"/>
    </location>
</feature>
<feature type="transmembrane region" description="Helical" evidence="1">
    <location>
        <begin position="117"/>
        <end position="136"/>
    </location>
</feature>
<keyword evidence="1" id="KW-0812">Transmembrane</keyword>
<reference evidence="2 3" key="1">
    <citation type="submission" date="2019-04" db="EMBL/GenBank/DDBJ databases">
        <authorList>
            <person name="Van Vliet M D."/>
        </authorList>
    </citation>
    <scope>NUCLEOTIDE SEQUENCE [LARGE SCALE GENOMIC DNA]</scope>
    <source>
        <strain evidence="2 3">F21</strain>
    </source>
</reference>
<organism evidence="2 3">
    <name type="scientific">Pontiella sulfatireligans</name>
    <dbReference type="NCBI Taxonomy" id="2750658"/>
    <lineage>
        <taxon>Bacteria</taxon>
        <taxon>Pseudomonadati</taxon>
        <taxon>Kiritimatiellota</taxon>
        <taxon>Kiritimatiellia</taxon>
        <taxon>Kiritimatiellales</taxon>
        <taxon>Pontiellaceae</taxon>
        <taxon>Pontiella</taxon>
    </lineage>
</organism>
<gene>
    <name evidence="2" type="ORF">SCARR_00174</name>
</gene>
<sequence>MVPHKPVNKMKKHILERYRRDSGGTLAIDIAASKVSDLYDDFDKHAPFVKKELDYDLVEYLIDSVRELHREPFSVNFIFSEATTPSLESRVCKSIHNYFGYLLETNKRELMRMFRSSVILLGLGAFMLTASIYLNLNYDLDDAVIEGVMAEGLVIAAWVSVWEGLAALLMNWPPLLRTRRVYHRLSSATYSFSCNPKAETFA</sequence>
<evidence type="ECO:0000256" key="1">
    <source>
        <dbReference type="SAM" id="Phobius"/>
    </source>
</evidence>
<evidence type="ECO:0000313" key="2">
    <source>
        <dbReference type="EMBL" id="VGO18123.1"/>
    </source>
</evidence>